<dbReference type="AlphaFoldDB" id="A0AAD6P352"/>
<evidence type="ECO:0000313" key="1">
    <source>
        <dbReference type="EMBL" id="KAJ6414749.1"/>
    </source>
</evidence>
<sequence>MGVVFYAISRFLLAGFLLVAAARGGPMKWRLFNIVYKKVPQLEVSLILGYPQEKTKHEKTLNRPWTAWVSCLHSFVGMAFLSW</sequence>
<protein>
    <submittedName>
        <fullName evidence="1">Uncharacterized protein</fullName>
    </submittedName>
</protein>
<name>A0AAD6P352_9ROSI</name>
<proteinExistence type="predicted"/>
<comment type="caution">
    <text evidence="1">The sequence shown here is derived from an EMBL/GenBank/DDBJ whole genome shotgun (WGS) entry which is preliminary data.</text>
</comment>
<organism evidence="1 2">
    <name type="scientific">Salix udensis</name>
    <dbReference type="NCBI Taxonomy" id="889485"/>
    <lineage>
        <taxon>Eukaryota</taxon>
        <taxon>Viridiplantae</taxon>
        <taxon>Streptophyta</taxon>
        <taxon>Embryophyta</taxon>
        <taxon>Tracheophyta</taxon>
        <taxon>Spermatophyta</taxon>
        <taxon>Magnoliopsida</taxon>
        <taxon>eudicotyledons</taxon>
        <taxon>Gunneridae</taxon>
        <taxon>Pentapetalae</taxon>
        <taxon>rosids</taxon>
        <taxon>fabids</taxon>
        <taxon>Malpighiales</taxon>
        <taxon>Salicaceae</taxon>
        <taxon>Saliceae</taxon>
        <taxon>Salix</taxon>
    </lineage>
</organism>
<dbReference type="EMBL" id="JAPFFJ010000012">
    <property type="protein sequence ID" value="KAJ6414749.1"/>
    <property type="molecule type" value="Genomic_DNA"/>
</dbReference>
<dbReference type="Proteomes" id="UP001162972">
    <property type="component" value="Chromosome 3"/>
</dbReference>
<keyword evidence="2" id="KW-1185">Reference proteome</keyword>
<accession>A0AAD6P352</accession>
<evidence type="ECO:0000313" key="2">
    <source>
        <dbReference type="Proteomes" id="UP001162972"/>
    </source>
</evidence>
<reference evidence="1 2" key="1">
    <citation type="journal article" date="2023" name="Int. J. Mol. Sci.">
        <title>De Novo Assembly and Annotation of 11 Diverse Shrub Willow (Salix) Genomes Reveals Novel Gene Organization in Sex-Linked Regions.</title>
        <authorList>
            <person name="Hyden B."/>
            <person name="Feng K."/>
            <person name="Yates T.B."/>
            <person name="Jawdy S."/>
            <person name="Cereghino C."/>
            <person name="Smart L.B."/>
            <person name="Muchero W."/>
        </authorList>
    </citation>
    <scope>NUCLEOTIDE SEQUENCE [LARGE SCALE GENOMIC DNA]</scope>
    <source>
        <tissue evidence="1">Shoot tip</tissue>
    </source>
</reference>
<gene>
    <name evidence="1" type="ORF">OIU84_003711</name>
</gene>